<sequence length="416" mass="45029">MENTAQSLRIDGARLWASLMEMARIGATPAGGCNRQALTDEDKQGRDLFLQWCREIGCEVRIDRMGNIFVRRAGSEPDAPPVVTGSHLDTQPTGGKFDGVYGVLAGLEVLRTLEDQGVRTRASLELVVWTNEEGARFSPAMIGSGVWAGEFSLEYGHGRADKSGATIGEELRRIGYLGEEPAEPKPIAAAFEVHIEQGPILEKKNEVIGVVTGVQGIRWYDVTFHGTPCHAGPTPMADRRDPVQALALLCERLYSEVKAYSDDARMTCGDLRAEPGSRNTVPEKVALALDLRHPQPEGLEHLHRTLYRMADQVEEATGVAIDVREEWHSPPVVFDSQCIEAVDDAAKALGCSHRKMVSGAGHDSVYVSRVAPVSMIFVPCAGGLSHNEAESAEPDHLEAGCNVLLQAMLARAGTAS</sequence>
<dbReference type="NCBIfam" id="NF006769">
    <property type="entry name" value="PRK09290.1-3"/>
    <property type="match status" value="1"/>
</dbReference>
<dbReference type="Gene3D" id="3.40.630.10">
    <property type="entry name" value="Zn peptidases"/>
    <property type="match status" value="1"/>
</dbReference>
<dbReference type="Gene3D" id="3.30.70.360">
    <property type="match status" value="1"/>
</dbReference>
<gene>
    <name evidence="5" type="ORF">FHS09_003155</name>
</gene>
<evidence type="ECO:0000259" key="4">
    <source>
        <dbReference type="Pfam" id="PF07687"/>
    </source>
</evidence>
<keyword evidence="3" id="KW-0479">Metal-binding</keyword>
<dbReference type="EC" id="3.5.1.87" evidence="5"/>
<feature type="binding site" evidence="3">
    <location>
        <position position="133"/>
    </location>
    <ligand>
        <name>Zn(2+)</name>
        <dbReference type="ChEBI" id="CHEBI:29105"/>
        <label>2</label>
    </ligand>
</feature>
<name>A0A7W4WDM7_9GAMM</name>
<dbReference type="Pfam" id="PF07687">
    <property type="entry name" value="M20_dimer"/>
    <property type="match status" value="1"/>
</dbReference>
<dbReference type="GO" id="GO:0046872">
    <property type="term" value="F:metal ion binding"/>
    <property type="evidence" value="ECO:0007669"/>
    <property type="project" value="UniProtKB-KW"/>
</dbReference>
<dbReference type="NCBIfam" id="NF006771">
    <property type="entry name" value="PRK09290.1-5"/>
    <property type="match status" value="1"/>
</dbReference>
<feature type="domain" description="Peptidase M20 dimerisation" evidence="4">
    <location>
        <begin position="213"/>
        <end position="312"/>
    </location>
</feature>
<feature type="binding site" evidence="3">
    <location>
        <position position="98"/>
    </location>
    <ligand>
        <name>Zn(2+)</name>
        <dbReference type="ChEBI" id="CHEBI:29105"/>
        <label>2</label>
    </ligand>
</feature>
<evidence type="ECO:0000256" key="2">
    <source>
        <dbReference type="ARBA" id="ARBA00022801"/>
    </source>
</evidence>
<dbReference type="PANTHER" id="PTHR32494:SF5">
    <property type="entry name" value="ALLANTOATE AMIDOHYDROLASE"/>
    <property type="match status" value="1"/>
</dbReference>
<comment type="cofactor">
    <cofactor evidence="3">
        <name>Zn(2+)</name>
        <dbReference type="ChEBI" id="CHEBI:29105"/>
    </cofactor>
    <text evidence="3">Binds 2 Zn(2+) ions per subunit.</text>
</comment>
<keyword evidence="3" id="KW-0862">Zinc</keyword>
<evidence type="ECO:0000313" key="6">
    <source>
        <dbReference type="Proteomes" id="UP000535937"/>
    </source>
</evidence>
<reference evidence="5 6" key="1">
    <citation type="submission" date="2020-08" db="EMBL/GenBank/DDBJ databases">
        <title>Genomic Encyclopedia of Type Strains, Phase III (KMG-III): the genomes of soil and plant-associated and newly described type strains.</title>
        <authorList>
            <person name="Whitman W."/>
        </authorList>
    </citation>
    <scope>NUCLEOTIDE SEQUENCE [LARGE SCALE GENOMIC DNA]</scope>
    <source>
        <strain evidence="5 6">CECT 8799</strain>
    </source>
</reference>
<dbReference type="SUPFAM" id="SSF53187">
    <property type="entry name" value="Zn-dependent exopeptidases"/>
    <property type="match status" value="1"/>
</dbReference>
<dbReference type="RefSeq" id="WP_183461507.1">
    <property type="nucleotide sequence ID" value="NZ_JACHWZ010000015.1"/>
</dbReference>
<dbReference type="AlphaFoldDB" id="A0A7W4WDM7"/>
<organism evidence="5 6">
    <name type="scientific">Microbulbifer rhizosphaerae</name>
    <dbReference type="NCBI Taxonomy" id="1562603"/>
    <lineage>
        <taxon>Bacteria</taxon>
        <taxon>Pseudomonadati</taxon>
        <taxon>Pseudomonadota</taxon>
        <taxon>Gammaproteobacteria</taxon>
        <taxon>Cellvibrionales</taxon>
        <taxon>Microbulbiferaceae</taxon>
        <taxon>Microbulbifer</taxon>
    </lineage>
</organism>
<dbReference type="NCBIfam" id="TIGR01879">
    <property type="entry name" value="hydantase"/>
    <property type="match status" value="1"/>
</dbReference>
<dbReference type="GO" id="GO:0016813">
    <property type="term" value="F:hydrolase activity, acting on carbon-nitrogen (but not peptide) bonds, in linear amidines"/>
    <property type="evidence" value="ECO:0007669"/>
    <property type="project" value="InterPro"/>
</dbReference>
<protein>
    <submittedName>
        <fullName evidence="5">N-carbamoyl-L-amino-acid hydrolase</fullName>
        <ecNumber evidence="5">3.5.1.87</ecNumber>
    </submittedName>
</protein>
<accession>A0A7W4WDM7</accession>
<dbReference type="EMBL" id="JACHWZ010000015">
    <property type="protein sequence ID" value="MBB3062310.1"/>
    <property type="molecule type" value="Genomic_DNA"/>
</dbReference>
<dbReference type="NCBIfam" id="NF009527">
    <property type="entry name" value="PRK12891.1"/>
    <property type="match status" value="1"/>
</dbReference>
<evidence type="ECO:0000256" key="3">
    <source>
        <dbReference type="PIRSR" id="PIRSR001235-1"/>
    </source>
</evidence>
<dbReference type="SUPFAM" id="SSF55031">
    <property type="entry name" value="Bacterial exopeptidase dimerisation domain"/>
    <property type="match status" value="1"/>
</dbReference>
<dbReference type="InterPro" id="IPR002933">
    <property type="entry name" value="Peptidase_M20"/>
</dbReference>
<dbReference type="Pfam" id="PF01546">
    <property type="entry name" value="Peptidase_M20"/>
    <property type="match status" value="1"/>
</dbReference>
<evidence type="ECO:0000256" key="1">
    <source>
        <dbReference type="ARBA" id="ARBA00006153"/>
    </source>
</evidence>
<dbReference type="PANTHER" id="PTHR32494">
    <property type="entry name" value="ALLANTOATE DEIMINASE-RELATED"/>
    <property type="match status" value="1"/>
</dbReference>
<proteinExistence type="inferred from homology"/>
<feature type="binding site" evidence="3">
    <location>
        <position position="98"/>
    </location>
    <ligand>
        <name>Zn(2+)</name>
        <dbReference type="ChEBI" id="CHEBI:29105"/>
        <label>1</label>
    </ligand>
</feature>
<evidence type="ECO:0000313" key="5">
    <source>
        <dbReference type="EMBL" id="MBB3062310.1"/>
    </source>
</evidence>
<dbReference type="PIRSF" id="PIRSF001235">
    <property type="entry name" value="Amidase_carbamoylase"/>
    <property type="match status" value="1"/>
</dbReference>
<comment type="caution">
    <text evidence="5">The sequence shown here is derived from an EMBL/GenBank/DDBJ whole genome shotgun (WGS) entry which is preliminary data.</text>
</comment>
<dbReference type="InterPro" id="IPR010158">
    <property type="entry name" value="Amidase_Cbmase"/>
</dbReference>
<dbReference type="CDD" id="cd03884">
    <property type="entry name" value="M20_bAS"/>
    <property type="match status" value="1"/>
</dbReference>
<feature type="binding site" evidence="3">
    <location>
        <position position="194"/>
    </location>
    <ligand>
        <name>Zn(2+)</name>
        <dbReference type="ChEBI" id="CHEBI:29105"/>
        <label>1</label>
    </ligand>
</feature>
<dbReference type="InterPro" id="IPR011650">
    <property type="entry name" value="Peptidase_M20_dimer"/>
</dbReference>
<dbReference type="GO" id="GO:0050538">
    <property type="term" value="F:N-carbamoyl-L-amino-acid hydrolase activity"/>
    <property type="evidence" value="ECO:0007669"/>
    <property type="project" value="UniProtKB-EC"/>
</dbReference>
<dbReference type="InterPro" id="IPR036264">
    <property type="entry name" value="Bact_exopeptidase_dim_dom"/>
</dbReference>
<feature type="binding site" evidence="3">
    <location>
        <position position="87"/>
    </location>
    <ligand>
        <name>Zn(2+)</name>
        <dbReference type="ChEBI" id="CHEBI:29105"/>
        <label>1</label>
    </ligand>
</feature>
<feature type="binding site" evidence="3">
    <location>
        <position position="386"/>
    </location>
    <ligand>
        <name>Zn(2+)</name>
        <dbReference type="ChEBI" id="CHEBI:29105"/>
        <label>2</label>
    </ligand>
</feature>
<keyword evidence="6" id="KW-1185">Reference proteome</keyword>
<keyword evidence="2 5" id="KW-0378">Hydrolase</keyword>
<comment type="similarity">
    <text evidence="1">Belongs to the peptidase M20 family.</text>
</comment>
<dbReference type="Proteomes" id="UP000535937">
    <property type="component" value="Unassembled WGS sequence"/>
</dbReference>